<dbReference type="Proteomes" id="UP000256661">
    <property type="component" value="Unassembled WGS sequence"/>
</dbReference>
<sequence>MSARTLLAAIAAVGLLLMGLTAGLVRAHEGAPPSLGGAIEVTGPATPGARVPRPPEQAAAVPGPSGPSGPSAGPRPLEERDEQSESGGRAVPPPGVPVYGGGGGDDDDDDDGDD</sequence>
<proteinExistence type="predicted"/>
<reference evidence="2 3" key="1">
    <citation type="submission" date="2018-08" db="EMBL/GenBank/DDBJ databases">
        <title>Sequencing the genomes of 1000 actinobacteria strains.</title>
        <authorList>
            <person name="Klenk H.-P."/>
        </authorList>
    </citation>
    <scope>NUCLEOTIDE SEQUENCE [LARGE SCALE GENOMIC DNA]</scope>
    <source>
        <strain evidence="2 3">DSM 43927</strain>
    </source>
</reference>
<evidence type="ECO:0000313" key="3">
    <source>
        <dbReference type="Proteomes" id="UP000256661"/>
    </source>
</evidence>
<dbReference type="RefSeq" id="WP_116022040.1">
    <property type="nucleotide sequence ID" value="NZ_QTTT01000001.1"/>
</dbReference>
<dbReference type="EMBL" id="QTTT01000001">
    <property type="protein sequence ID" value="REE96391.1"/>
    <property type="molecule type" value="Genomic_DNA"/>
</dbReference>
<gene>
    <name evidence="2" type="ORF">DFJ69_1824</name>
</gene>
<name>A0A3D9SXR1_9ACTN</name>
<comment type="caution">
    <text evidence="2">The sequence shown here is derived from an EMBL/GenBank/DDBJ whole genome shotgun (WGS) entry which is preliminary data.</text>
</comment>
<evidence type="ECO:0000313" key="2">
    <source>
        <dbReference type="EMBL" id="REE96391.1"/>
    </source>
</evidence>
<feature type="compositionally biased region" description="Low complexity" evidence="1">
    <location>
        <begin position="58"/>
        <end position="74"/>
    </location>
</feature>
<dbReference type="AlphaFoldDB" id="A0A3D9SXR1"/>
<feature type="region of interest" description="Disordered" evidence="1">
    <location>
        <begin position="28"/>
        <end position="114"/>
    </location>
</feature>
<protein>
    <submittedName>
        <fullName evidence="2">Uncharacterized protein</fullName>
    </submittedName>
</protein>
<evidence type="ECO:0000256" key="1">
    <source>
        <dbReference type="SAM" id="MobiDB-lite"/>
    </source>
</evidence>
<accession>A0A3D9SXR1</accession>
<feature type="compositionally biased region" description="Acidic residues" evidence="1">
    <location>
        <begin position="104"/>
        <end position="114"/>
    </location>
</feature>
<organism evidence="2 3">
    <name type="scientific">Thermomonospora umbrina</name>
    <dbReference type="NCBI Taxonomy" id="111806"/>
    <lineage>
        <taxon>Bacteria</taxon>
        <taxon>Bacillati</taxon>
        <taxon>Actinomycetota</taxon>
        <taxon>Actinomycetes</taxon>
        <taxon>Streptosporangiales</taxon>
        <taxon>Thermomonosporaceae</taxon>
        <taxon>Thermomonospora</taxon>
    </lineage>
</organism>
<dbReference type="OrthoDB" id="3483922at2"/>
<keyword evidence="3" id="KW-1185">Reference proteome</keyword>